<evidence type="ECO:0000256" key="2">
    <source>
        <dbReference type="SAM" id="SignalP"/>
    </source>
</evidence>
<reference evidence="3" key="1">
    <citation type="journal article" date="2021" name="PeerJ">
        <title>Extensive microbial diversity within the chicken gut microbiome revealed by metagenomics and culture.</title>
        <authorList>
            <person name="Gilroy R."/>
            <person name="Ravi A."/>
            <person name="Getino M."/>
            <person name="Pursley I."/>
            <person name="Horton D.L."/>
            <person name="Alikhan N.F."/>
            <person name="Baker D."/>
            <person name="Gharbi K."/>
            <person name="Hall N."/>
            <person name="Watson M."/>
            <person name="Adriaenssens E.M."/>
            <person name="Foster-Nyarko E."/>
            <person name="Jarju S."/>
            <person name="Secka A."/>
            <person name="Antonio M."/>
            <person name="Oren A."/>
            <person name="Chaudhuri R.R."/>
            <person name="La Ragione R."/>
            <person name="Hildebrand F."/>
            <person name="Pallen M.J."/>
        </authorList>
    </citation>
    <scope>NUCLEOTIDE SEQUENCE</scope>
    <source>
        <strain evidence="3">ChiHecolR3B27-1887</strain>
    </source>
</reference>
<dbReference type="PROSITE" id="PS51257">
    <property type="entry name" value="PROKAR_LIPOPROTEIN"/>
    <property type="match status" value="1"/>
</dbReference>
<sequence>MNMRRSFGALVGAVALSVSLVACGGGSGTPDLAEMRDEFVGTWELVSMETESTTYDEDDVASMAEAGMLVTLDLDEGGDLIYNELGTQHEGTWSVESEDALELDIAGSTIDVPYANDQLTLDVPAGIMTFEKASDTPNMDRQPEDNAGGALTDEEDQKDDEKDVDDPDSGDTDLGELADRFTDEAIVAQDLYVMDIEKTADLDVTMADDETARIVVTGIGTDFEGDTGYMLTIENRSDQDLYIENIATELDGEDVYDYATVARVIKAGETADAFLFFDSSVCTLTEDSSCYFAVGLFDIDANIVAAYEATI</sequence>
<evidence type="ECO:0000313" key="4">
    <source>
        <dbReference type="Proteomes" id="UP000824029"/>
    </source>
</evidence>
<feature type="region of interest" description="Disordered" evidence="1">
    <location>
        <begin position="132"/>
        <end position="177"/>
    </location>
</feature>
<feature type="chain" id="PRO_5038646848" description="Lipocalin-like domain-containing protein" evidence="2">
    <location>
        <begin position="25"/>
        <end position="311"/>
    </location>
</feature>
<proteinExistence type="predicted"/>
<reference evidence="3" key="2">
    <citation type="submission" date="2021-04" db="EMBL/GenBank/DDBJ databases">
        <authorList>
            <person name="Gilroy R."/>
        </authorList>
    </citation>
    <scope>NUCLEOTIDE SEQUENCE</scope>
    <source>
        <strain evidence="3">ChiHecolR3B27-1887</strain>
    </source>
</reference>
<evidence type="ECO:0000313" key="3">
    <source>
        <dbReference type="EMBL" id="HIZ17887.1"/>
    </source>
</evidence>
<dbReference type="Proteomes" id="UP000824029">
    <property type="component" value="Unassembled WGS sequence"/>
</dbReference>
<gene>
    <name evidence="3" type="ORF">IAA22_02080</name>
</gene>
<evidence type="ECO:0008006" key="5">
    <source>
        <dbReference type="Google" id="ProtNLM"/>
    </source>
</evidence>
<name>A0A9D2DIW2_9ACTN</name>
<evidence type="ECO:0000256" key="1">
    <source>
        <dbReference type="SAM" id="MobiDB-lite"/>
    </source>
</evidence>
<keyword evidence="2" id="KW-0732">Signal</keyword>
<feature type="compositionally biased region" description="Acidic residues" evidence="1">
    <location>
        <begin position="152"/>
        <end position="176"/>
    </location>
</feature>
<feature type="signal peptide" evidence="2">
    <location>
        <begin position="1"/>
        <end position="24"/>
    </location>
</feature>
<accession>A0A9D2DIW2</accession>
<protein>
    <recommendedName>
        <fullName evidence="5">Lipocalin-like domain-containing protein</fullName>
    </recommendedName>
</protein>
<organism evidence="3 4">
    <name type="scientific">Candidatus Olsenella stercoravium</name>
    <dbReference type="NCBI Taxonomy" id="2838713"/>
    <lineage>
        <taxon>Bacteria</taxon>
        <taxon>Bacillati</taxon>
        <taxon>Actinomycetota</taxon>
        <taxon>Coriobacteriia</taxon>
        <taxon>Coriobacteriales</taxon>
        <taxon>Atopobiaceae</taxon>
        <taxon>Olsenella</taxon>
    </lineage>
</organism>
<dbReference type="EMBL" id="DXBZ01000041">
    <property type="protein sequence ID" value="HIZ17887.1"/>
    <property type="molecule type" value="Genomic_DNA"/>
</dbReference>
<dbReference type="AlphaFoldDB" id="A0A9D2DIW2"/>
<comment type="caution">
    <text evidence="3">The sequence shown here is derived from an EMBL/GenBank/DDBJ whole genome shotgun (WGS) entry which is preliminary data.</text>
</comment>